<feature type="transmembrane region" description="Helical" evidence="13">
    <location>
        <begin position="84"/>
        <end position="102"/>
    </location>
</feature>
<keyword evidence="16" id="KW-1185">Reference proteome</keyword>
<dbReference type="SUPFAM" id="SSF69593">
    <property type="entry name" value="Glycerol-3-phosphate (1)-acyltransferase"/>
    <property type="match status" value="2"/>
</dbReference>
<evidence type="ECO:0000256" key="2">
    <source>
        <dbReference type="ARBA" id="ARBA00005189"/>
    </source>
</evidence>
<evidence type="ECO:0000256" key="12">
    <source>
        <dbReference type="ARBA" id="ARBA00023315"/>
    </source>
</evidence>
<evidence type="ECO:0000256" key="8">
    <source>
        <dbReference type="ARBA" id="ARBA00023098"/>
    </source>
</evidence>
<accession>A0A835WCZ3</accession>
<evidence type="ECO:0000256" key="7">
    <source>
        <dbReference type="ARBA" id="ARBA00022989"/>
    </source>
</evidence>
<keyword evidence="7 13" id="KW-1133">Transmembrane helix</keyword>
<evidence type="ECO:0000256" key="10">
    <source>
        <dbReference type="ARBA" id="ARBA00023209"/>
    </source>
</evidence>
<dbReference type="Pfam" id="PF01553">
    <property type="entry name" value="Acyltransferase"/>
    <property type="match status" value="1"/>
</dbReference>
<evidence type="ECO:0000256" key="5">
    <source>
        <dbReference type="ARBA" id="ARBA00022679"/>
    </source>
</evidence>
<dbReference type="SMART" id="SM00563">
    <property type="entry name" value="PlsC"/>
    <property type="match status" value="1"/>
</dbReference>
<feature type="transmembrane region" description="Helical" evidence="13">
    <location>
        <begin position="52"/>
        <end position="72"/>
    </location>
</feature>
<keyword evidence="12" id="KW-0012">Acyltransferase</keyword>
<evidence type="ECO:0000313" key="15">
    <source>
        <dbReference type="EMBL" id="KAG2445107.1"/>
    </source>
</evidence>
<evidence type="ECO:0000256" key="1">
    <source>
        <dbReference type="ARBA" id="ARBA00004370"/>
    </source>
</evidence>
<dbReference type="GO" id="GO:0016020">
    <property type="term" value="C:membrane"/>
    <property type="evidence" value="ECO:0007669"/>
    <property type="project" value="UniProtKB-SubCell"/>
</dbReference>
<evidence type="ECO:0000313" key="16">
    <source>
        <dbReference type="Proteomes" id="UP000613740"/>
    </source>
</evidence>
<evidence type="ECO:0000256" key="9">
    <source>
        <dbReference type="ARBA" id="ARBA00023136"/>
    </source>
</evidence>
<evidence type="ECO:0000256" key="4">
    <source>
        <dbReference type="ARBA" id="ARBA00022516"/>
    </source>
</evidence>
<evidence type="ECO:0000256" key="13">
    <source>
        <dbReference type="SAM" id="Phobius"/>
    </source>
</evidence>
<keyword evidence="10" id="KW-0594">Phospholipid biosynthesis</keyword>
<keyword evidence="11" id="KW-1208">Phospholipid metabolism</keyword>
<keyword evidence="9 13" id="KW-0472">Membrane</keyword>
<dbReference type="OrthoDB" id="272512at2759"/>
<dbReference type="EMBL" id="JAEHOD010000028">
    <property type="protein sequence ID" value="KAG2445107.1"/>
    <property type="molecule type" value="Genomic_DNA"/>
</dbReference>
<comment type="pathway">
    <text evidence="2">Lipid metabolism.</text>
</comment>
<gene>
    <name evidence="15" type="ORF">HYH02_008974</name>
</gene>
<reference evidence="15" key="1">
    <citation type="journal article" date="2020" name="bioRxiv">
        <title>Comparative genomics of Chlamydomonas.</title>
        <authorList>
            <person name="Craig R.J."/>
            <person name="Hasan A.R."/>
            <person name="Ness R.W."/>
            <person name="Keightley P.D."/>
        </authorList>
    </citation>
    <scope>NUCLEOTIDE SEQUENCE</scope>
    <source>
        <strain evidence="15">CCAP 11/173</strain>
    </source>
</reference>
<dbReference type="InterPro" id="IPR002123">
    <property type="entry name" value="Plipid/glycerol_acylTrfase"/>
</dbReference>
<dbReference type="PANTHER" id="PTHR23063">
    <property type="entry name" value="PHOSPHOLIPID ACYLTRANSFERASE"/>
    <property type="match status" value="1"/>
</dbReference>
<protein>
    <recommendedName>
        <fullName evidence="14">Phospholipid/glycerol acyltransferase domain-containing protein</fullName>
    </recommendedName>
</protein>
<evidence type="ECO:0000256" key="11">
    <source>
        <dbReference type="ARBA" id="ARBA00023264"/>
    </source>
</evidence>
<comment type="similarity">
    <text evidence="3">Belongs to the 1-acyl-sn-glycerol-3-phosphate acyltransferase family.</text>
</comment>
<keyword evidence="5" id="KW-0808">Transferase</keyword>
<dbReference type="InterPro" id="IPR045252">
    <property type="entry name" value="LPCAT1-like"/>
</dbReference>
<sequence>MAASTSEAAPSKSNEKRYDLENSPFIELKTPFADAEAWRMAIMLPLVIPRMLIMICAFAVVALINTLAAWNWPVDKPLPAARRAWVLFSKEFLVVSLWMLGFRVKVTGRENIAKAEELGSVIVFNHVSYVDAPAIMWLLAPSGVGKSSVSNVPILKYVVRAYQAVFFHEEKKPRDGAAAAPAAPPKPPKKNPVAYVVTGSVTEVLMKRVGEPSYGKPGGFPMVCMAPEGTCSDGRGLLEFRTGAFVLGRPVLPVCLKYKINDHNPAWTQVYSELWHLVRLLSQWRNELEIIVLPPYVPSAEERADPKLYANNVRTLMGKAMNQPLLPHSHAHFLALKKLKVTADWTGTTILARPGVVEEGRYVDFAKHGLTA</sequence>
<feature type="domain" description="Phospholipid/glycerol acyltransferase" evidence="14">
    <location>
        <begin position="120"/>
        <end position="259"/>
    </location>
</feature>
<dbReference type="Proteomes" id="UP000613740">
    <property type="component" value="Unassembled WGS sequence"/>
</dbReference>
<proteinExistence type="inferred from homology"/>
<evidence type="ECO:0000256" key="3">
    <source>
        <dbReference type="ARBA" id="ARBA00008655"/>
    </source>
</evidence>
<dbReference type="GO" id="GO:0008654">
    <property type="term" value="P:phospholipid biosynthetic process"/>
    <property type="evidence" value="ECO:0007669"/>
    <property type="project" value="UniProtKB-KW"/>
</dbReference>
<dbReference type="GO" id="GO:0008374">
    <property type="term" value="F:O-acyltransferase activity"/>
    <property type="evidence" value="ECO:0007669"/>
    <property type="project" value="InterPro"/>
</dbReference>
<comment type="subcellular location">
    <subcellularLocation>
        <location evidence="1">Membrane</location>
    </subcellularLocation>
</comment>
<dbReference type="CDD" id="cd07991">
    <property type="entry name" value="LPLAT_LPCAT1-like"/>
    <property type="match status" value="1"/>
</dbReference>
<evidence type="ECO:0000256" key="6">
    <source>
        <dbReference type="ARBA" id="ARBA00022692"/>
    </source>
</evidence>
<keyword evidence="8" id="KW-0443">Lipid metabolism</keyword>
<dbReference type="PANTHER" id="PTHR23063:SF59">
    <property type="entry name" value="ACYLTRANSFERASE"/>
    <property type="match status" value="1"/>
</dbReference>
<organism evidence="15 16">
    <name type="scientific">Chlamydomonas schloesseri</name>
    <dbReference type="NCBI Taxonomy" id="2026947"/>
    <lineage>
        <taxon>Eukaryota</taxon>
        <taxon>Viridiplantae</taxon>
        <taxon>Chlorophyta</taxon>
        <taxon>core chlorophytes</taxon>
        <taxon>Chlorophyceae</taxon>
        <taxon>CS clade</taxon>
        <taxon>Chlamydomonadales</taxon>
        <taxon>Chlamydomonadaceae</taxon>
        <taxon>Chlamydomonas</taxon>
    </lineage>
</organism>
<keyword evidence="6 13" id="KW-0812">Transmembrane</keyword>
<comment type="caution">
    <text evidence="15">The sequence shown here is derived from an EMBL/GenBank/DDBJ whole genome shotgun (WGS) entry which is preliminary data.</text>
</comment>
<name>A0A835WCZ3_9CHLO</name>
<keyword evidence="4" id="KW-0444">Lipid biosynthesis</keyword>
<evidence type="ECO:0000259" key="14">
    <source>
        <dbReference type="SMART" id="SM00563"/>
    </source>
</evidence>
<dbReference type="AlphaFoldDB" id="A0A835WCZ3"/>